<keyword evidence="2" id="KW-1185">Reference proteome</keyword>
<evidence type="ECO:0000313" key="2">
    <source>
        <dbReference type="Proteomes" id="UP000287996"/>
    </source>
</evidence>
<gene>
    <name evidence="1" type="ORF">CWI84_07645</name>
</gene>
<dbReference type="EMBL" id="PIQH01000006">
    <property type="protein sequence ID" value="RUO80162.1"/>
    <property type="molecule type" value="Genomic_DNA"/>
</dbReference>
<evidence type="ECO:0000313" key="1">
    <source>
        <dbReference type="EMBL" id="RUO80162.1"/>
    </source>
</evidence>
<sequence length="241" mass="28086">MKVRVAAYEFAPYYSKYLDSSLTSDLIDALNAYQDTYEFVLQEVPAATRYRALSKKGCCDVMFFEDIDWGWNRKGETVQAVQPLIQGSDRFVALKQPGRTQAYFKDLTDKRLGGINGYHYSFTNYHTDRKFLEQHYNMYLADSHVACLRLLLHGRLDVIVLNDEFLAALQNAKEDYLDKLLISQRHDQQYKLSILVADNKAVSATIIRQLIRELGRNGTIDQLFRRYNLSRFQIYRSRGVH</sequence>
<dbReference type="AlphaFoldDB" id="A0A432ZQP2"/>
<dbReference type="OrthoDB" id="8747607at2"/>
<dbReference type="Proteomes" id="UP000287996">
    <property type="component" value="Unassembled WGS sequence"/>
</dbReference>
<organism evidence="1 2">
    <name type="scientific">Idiomarina tyrosinivorans</name>
    <dbReference type="NCBI Taxonomy" id="1445662"/>
    <lineage>
        <taxon>Bacteria</taxon>
        <taxon>Pseudomonadati</taxon>
        <taxon>Pseudomonadota</taxon>
        <taxon>Gammaproteobacteria</taxon>
        <taxon>Alteromonadales</taxon>
        <taxon>Idiomarinaceae</taxon>
        <taxon>Idiomarina</taxon>
    </lineage>
</organism>
<dbReference type="RefSeq" id="WP_126842000.1">
    <property type="nucleotide sequence ID" value="NZ_PIQH01000006.1"/>
</dbReference>
<dbReference type="SUPFAM" id="SSF53850">
    <property type="entry name" value="Periplasmic binding protein-like II"/>
    <property type="match status" value="1"/>
</dbReference>
<name>A0A432ZQP2_9GAMM</name>
<reference evidence="1 2" key="1">
    <citation type="journal article" date="2011" name="Front. Microbiol.">
        <title>Genomic signatures of strain selection and enhancement in Bacillus atrophaeus var. globigii, a historical biowarfare simulant.</title>
        <authorList>
            <person name="Gibbons H.S."/>
            <person name="Broomall S.M."/>
            <person name="McNew L.A."/>
            <person name="Daligault H."/>
            <person name="Chapman C."/>
            <person name="Bruce D."/>
            <person name="Karavis M."/>
            <person name="Krepps M."/>
            <person name="McGregor P.A."/>
            <person name="Hong C."/>
            <person name="Park K.H."/>
            <person name="Akmal A."/>
            <person name="Feldman A."/>
            <person name="Lin J.S."/>
            <person name="Chang W.E."/>
            <person name="Higgs B.W."/>
            <person name="Demirev P."/>
            <person name="Lindquist J."/>
            <person name="Liem A."/>
            <person name="Fochler E."/>
            <person name="Read T.D."/>
            <person name="Tapia R."/>
            <person name="Johnson S."/>
            <person name="Bishop-Lilly K.A."/>
            <person name="Detter C."/>
            <person name="Han C."/>
            <person name="Sozhamannan S."/>
            <person name="Rosenzweig C.N."/>
            <person name="Skowronski E.W."/>
        </authorList>
    </citation>
    <scope>NUCLEOTIDE SEQUENCE [LARGE SCALE GENOMIC DNA]</scope>
    <source>
        <strain evidence="1 2">CC-PW-9</strain>
    </source>
</reference>
<proteinExistence type="predicted"/>
<protein>
    <submittedName>
        <fullName evidence="1">Amino acid ABC transporter substrate-binding protein</fullName>
    </submittedName>
</protein>
<accession>A0A432ZQP2</accession>
<comment type="caution">
    <text evidence="1">The sequence shown here is derived from an EMBL/GenBank/DDBJ whole genome shotgun (WGS) entry which is preliminary data.</text>
</comment>
<dbReference type="Gene3D" id="3.40.190.10">
    <property type="entry name" value="Periplasmic binding protein-like II"/>
    <property type="match status" value="2"/>
</dbReference>